<dbReference type="SUPFAM" id="SSF100950">
    <property type="entry name" value="NagB/RpiA/CoA transferase-like"/>
    <property type="match status" value="1"/>
</dbReference>
<evidence type="ECO:0000256" key="2">
    <source>
        <dbReference type="ARBA" id="ARBA00023277"/>
    </source>
</evidence>
<reference evidence="4 5" key="1">
    <citation type="submission" date="2023-07" db="EMBL/GenBank/DDBJ databases">
        <title>Sorghum-associated microbial communities from plants grown in Nebraska, USA.</title>
        <authorList>
            <person name="Schachtman D."/>
        </authorList>
    </citation>
    <scope>NUCLEOTIDE SEQUENCE [LARGE SCALE GENOMIC DNA]</scope>
    <source>
        <strain evidence="4 5">DS994</strain>
    </source>
</reference>
<evidence type="ECO:0000256" key="1">
    <source>
        <dbReference type="ARBA" id="ARBA00022801"/>
    </source>
</evidence>
<proteinExistence type="predicted"/>
<dbReference type="Pfam" id="PF01182">
    <property type="entry name" value="Glucosamine_iso"/>
    <property type="match status" value="1"/>
</dbReference>
<dbReference type="PANTHER" id="PTHR11280:SF5">
    <property type="entry name" value="GLUCOSAMINE-6-PHOSPHATE ISOMERASE"/>
    <property type="match status" value="1"/>
</dbReference>
<protein>
    <submittedName>
        <fullName evidence="4">Glucosamine-6-phosphate isomerase</fullName>
    </submittedName>
</protein>
<dbReference type="InterPro" id="IPR006148">
    <property type="entry name" value="Glc/Gal-6P_isomerase"/>
</dbReference>
<keyword evidence="1" id="KW-0378">Hydrolase</keyword>
<evidence type="ECO:0000313" key="5">
    <source>
        <dbReference type="Proteomes" id="UP001226389"/>
    </source>
</evidence>
<keyword evidence="2" id="KW-0119">Carbohydrate metabolism</keyword>
<evidence type="ECO:0000313" key="4">
    <source>
        <dbReference type="EMBL" id="MDQ0118678.1"/>
    </source>
</evidence>
<keyword evidence="4" id="KW-0413">Isomerase</keyword>
<name>A0ABT9UGB3_9MICC</name>
<keyword evidence="5" id="KW-1185">Reference proteome</keyword>
<sequence>MEIRRENTHVPRSVDGYGASAGDHYEDLIRLAGGIDLQILGIGRNGHLAFNEPGSRFDSRTRLIQLTEDSRKANARFFPSIEDVPTHAITQGLGTIQEARHLVVVVSGAEKAAAVRRAVDGPVIEDMPASILQRHPNVSMVLDAAAASLLSRSHFH</sequence>
<evidence type="ECO:0000259" key="3">
    <source>
        <dbReference type="Pfam" id="PF01182"/>
    </source>
</evidence>
<accession>A0ABT9UGB3</accession>
<dbReference type="Gene3D" id="3.40.50.1360">
    <property type="match status" value="1"/>
</dbReference>
<dbReference type="PROSITE" id="PS01161">
    <property type="entry name" value="GLC_GALNAC_ISOMERASE"/>
    <property type="match status" value="1"/>
</dbReference>
<dbReference type="InterPro" id="IPR018321">
    <property type="entry name" value="Glucosamine6P_isomerase_CS"/>
</dbReference>
<organism evidence="4 5">
    <name type="scientific">Pseudarthrobacter defluvii</name>
    <dbReference type="NCBI Taxonomy" id="410837"/>
    <lineage>
        <taxon>Bacteria</taxon>
        <taxon>Bacillati</taxon>
        <taxon>Actinomycetota</taxon>
        <taxon>Actinomycetes</taxon>
        <taxon>Micrococcales</taxon>
        <taxon>Micrococcaceae</taxon>
        <taxon>Pseudarthrobacter</taxon>
    </lineage>
</organism>
<dbReference type="EMBL" id="JAUSSY010000006">
    <property type="protein sequence ID" value="MDQ0118678.1"/>
    <property type="molecule type" value="Genomic_DNA"/>
</dbReference>
<dbReference type="InterPro" id="IPR037171">
    <property type="entry name" value="NagB/RpiA_transferase-like"/>
</dbReference>
<dbReference type="PANTHER" id="PTHR11280">
    <property type="entry name" value="GLUCOSAMINE-6-PHOSPHATE ISOMERASE"/>
    <property type="match status" value="1"/>
</dbReference>
<dbReference type="CDD" id="cd01399">
    <property type="entry name" value="GlcN6P_deaminase"/>
    <property type="match status" value="1"/>
</dbReference>
<dbReference type="Proteomes" id="UP001226389">
    <property type="component" value="Unassembled WGS sequence"/>
</dbReference>
<feature type="domain" description="Glucosamine/galactosamine-6-phosphate isomerase" evidence="3">
    <location>
        <begin position="20"/>
        <end position="135"/>
    </location>
</feature>
<dbReference type="InterPro" id="IPR004547">
    <property type="entry name" value="Glucosamine6P_isomerase"/>
</dbReference>
<gene>
    <name evidence="4" type="ORF">J2T22_001864</name>
</gene>
<comment type="caution">
    <text evidence="4">The sequence shown here is derived from an EMBL/GenBank/DDBJ whole genome shotgun (WGS) entry which is preliminary data.</text>
</comment>
<dbReference type="GO" id="GO:0016853">
    <property type="term" value="F:isomerase activity"/>
    <property type="evidence" value="ECO:0007669"/>
    <property type="project" value="UniProtKB-KW"/>
</dbReference>